<gene>
    <name evidence="2" type="primary">bshC</name>
    <name evidence="2" type="ORF">E6K80_13385</name>
</gene>
<accession>A0A538TZ83</accession>
<organism evidence="2 3">
    <name type="scientific">Eiseniibacteriota bacterium</name>
    <dbReference type="NCBI Taxonomy" id="2212470"/>
    <lineage>
        <taxon>Bacteria</taxon>
        <taxon>Candidatus Eiseniibacteriota</taxon>
    </lineage>
</organism>
<name>A0A538TZ83_UNCEI</name>
<comment type="caution">
    <text evidence="2">The sequence shown here is derived from an EMBL/GenBank/DDBJ whole genome shotgun (WGS) entry which is preliminary data.</text>
</comment>
<dbReference type="Proteomes" id="UP000319836">
    <property type="component" value="Unassembled WGS sequence"/>
</dbReference>
<proteinExistence type="predicted"/>
<feature type="domain" description="Bacillithiol biosynthesis BshC N-terminal Rossmann-like" evidence="1">
    <location>
        <begin position="68"/>
        <end position="320"/>
    </location>
</feature>
<dbReference type="InterPro" id="IPR055398">
    <property type="entry name" value="Rossmann-like_BshC"/>
</dbReference>
<evidence type="ECO:0000313" key="3">
    <source>
        <dbReference type="Proteomes" id="UP000319836"/>
    </source>
</evidence>
<evidence type="ECO:0000313" key="2">
    <source>
        <dbReference type="EMBL" id="TMQ68918.1"/>
    </source>
</evidence>
<reference evidence="2 3" key="1">
    <citation type="journal article" date="2019" name="Nat. Microbiol.">
        <title>Mediterranean grassland soil C-N compound turnover is dependent on rainfall and depth, and is mediated by genomically divergent microorganisms.</title>
        <authorList>
            <person name="Diamond S."/>
            <person name="Andeer P.F."/>
            <person name="Li Z."/>
            <person name="Crits-Christoph A."/>
            <person name="Burstein D."/>
            <person name="Anantharaman K."/>
            <person name="Lane K.R."/>
            <person name="Thomas B.C."/>
            <person name="Pan C."/>
            <person name="Northen T.R."/>
            <person name="Banfield J.F."/>
        </authorList>
    </citation>
    <scope>NUCLEOTIDE SEQUENCE [LARGE SCALE GENOMIC DNA]</scope>
    <source>
        <strain evidence="2">WS_10</strain>
    </source>
</reference>
<dbReference type="AlphaFoldDB" id="A0A538TZ83"/>
<dbReference type="Pfam" id="PF10079">
    <property type="entry name" value="Rossmann-like_BshC"/>
    <property type="match status" value="2"/>
</dbReference>
<evidence type="ECO:0000259" key="1">
    <source>
        <dbReference type="Pfam" id="PF10079"/>
    </source>
</evidence>
<protein>
    <submittedName>
        <fullName evidence="2">Bacillithiol biosynthesis BshC</fullName>
    </submittedName>
</protein>
<dbReference type="EMBL" id="VBPA01000364">
    <property type="protein sequence ID" value="TMQ68918.1"/>
    <property type="molecule type" value="Genomic_DNA"/>
</dbReference>
<sequence length="529" mass="56463">MPARAGRPGSMLAVTRPLAVRDRIPARPEPPFDRFQDPLTADVASGGPLGARLAGSWRDDEALRARAAKRKPLPPALAQAMREQHARLGASSASLAALERLARGEAVCAIAGQQPAPLGGPLYGLHKAASAVGIARRVTARIGVPCVAVYWNHVEDSDFDEIRGATVADADLVLHELTLPATAHVEGGLVGAIASAALENPTEQALAAWRSLPAHAEVERLLRGALARGRDLGDVHGALLLELFADAGLIVVDPRLPEFRAAARPLIDRYLARQEPLSQSARRAGDELATMIGKRPLNDAALESFVFAIEDGRRHKIAVQDAARLPASTPLSPSVALRPVVQDFVLPTAAMACGPGELAYLAQLGGVFEGLEVLGACPVPRFAATWLPPAAVELIEATGAEPWQVVLATDQVLRRRAEGLVPGALARALDDLRSEVERRLAALSGESRSLDPSLPQLVESTRSKIDYPAWPRLRYYLLPGDKLQERRLAALEPVAHRGAHVALELCDLAEAHAHALEGGTWTHDLLELR</sequence>
<feature type="domain" description="Bacillithiol biosynthesis BshC N-terminal Rossmann-like" evidence="1">
    <location>
        <begin position="330"/>
        <end position="373"/>
    </location>
</feature>